<gene>
    <name evidence="8" type="ORF">HH215_31605</name>
</gene>
<dbReference type="PROSITE" id="PS01228">
    <property type="entry name" value="COF_1"/>
    <property type="match status" value="1"/>
</dbReference>
<keyword evidence="9" id="KW-1185">Reference proteome</keyword>
<evidence type="ECO:0000313" key="8">
    <source>
        <dbReference type="EMBL" id="QJD87276.1"/>
    </source>
</evidence>
<dbReference type="Gene3D" id="3.30.540.10">
    <property type="entry name" value="Fructose-1,6-Bisphosphatase, subunit A, domain 1"/>
    <property type="match status" value="1"/>
</dbReference>
<dbReference type="EMBL" id="CP051680">
    <property type="protein sequence ID" value="QJD87276.1"/>
    <property type="molecule type" value="Genomic_DNA"/>
</dbReference>
<dbReference type="SUPFAM" id="SSF56784">
    <property type="entry name" value="HAD-like"/>
    <property type="match status" value="1"/>
</dbReference>
<dbReference type="FunFam" id="3.30.540.10:FF:000003">
    <property type="entry name" value="Inositol-1-monophosphatase"/>
    <property type="match status" value="1"/>
</dbReference>
<dbReference type="SUPFAM" id="SSF56655">
    <property type="entry name" value="Carbohydrate phosphatase"/>
    <property type="match status" value="1"/>
</dbReference>
<dbReference type="Pfam" id="PF00459">
    <property type="entry name" value="Inositol_P"/>
    <property type="match status" value="1"/>
</dbReference>
<dbReference type="InterPro" id="IPR023214">
    <property type="entry name" value="HAD_sf"/>
</dbReference>
<keyword evidence="4 7" id="KW-0479">Metal-binding</keyword>
<evidence type="ECO:0000256" key="2">
    <source>
        <dbReference type="ARBA" id="ARBA00001946"/>
    </source>
</evidence>
<evidence type="ECO:0000256" key="4">
    <source>
        <dbReference type="ARBA" id="ARBA00022723"/>
    </source>
</evidence>
<proteinExistence type="predicted"/>
<evidence type="ECO:0000256" key="6">
    <source>
        <dbReference type="ARBA" id="ARBA00022842"/>
    </source>
</evidence>
<dbReference type="KEGG" id="cheb:HH215_31605"/>
<name>A0A7Z2ZPB3_9BACL</name>
<feature type="binding site" evidence="7">
    <location>
        <position position="367"/>
    </location>
    <ligand>
        <name>Mg(2+)</name>
        <dbReference type="ChEBI" id="CHEBI:18420"/>
        <label>1</label>
        <note>catalytic</note>
    </ligand>
</feature>
<dbReference type="Pfam" id="PF08282">
    <property type="entry name" value="Hydrolase_3"/>
    <property type="match status" value="1"/>
</dbReference>
<evidence type="ECO:0000313" key="9">
    <source>
        <dbReference type="Proteomes" id="UP000502248"/>
    </source>
</evidence>
<dbReference type="SFLD" id="SFLDS00003">
    <property type="entry name" value="Haloacid_Dehalogenase"/>
    <property type="match status" value="1"/>
</dbReference>
<feature type="binding site" evidence="7">
    <location>
        <position position="338"/>
    </location>
    <ligand>
        <name>Mg(2+)</name>
        <dbReference type="ChEBI" id="CHEBI:18420"/>
        <label>1</label>
        <note>catalytic</note>
    </ligand>
</feature>
<dbReference type="InterPro" id="IPR000150">
    <property type="entry name" value="Cof"/>
</dbReference>
<dbReference type="GO" id="GO:0008934">
    <property type="term" value="F:inositol monophosphate 1-phosphatase activity"/>
    <property type="evidence" value="ECO:0007669"/>
    <property type="project" value="InterPro"/>
</dbReference>
<dbReference type="PANTHER" id="PTHR20854:SF4">
    <property type="entry name" value="INOSITOL-1-MONOPHOSPHATASE-RELATED"/>
    <property type="match status" value="1"/>
</dbReference>
<organism evidence="8 9">
    <name type="scientific">Cohnella herbarum</name>
    <dbReference type="NCBI Taxonomy" id="2728023"/>
    <lineage>
        <taxon>Bacteria</taxon>
        <taxon>Bacillati</taxon>
        <taxon>Bacillota</taxon>
        <taxon>Bacilli</taxon>
        <taxon>Bacillales</taxon>
        <taxon>Paenibacillaceae</taxon>
        <taxon>Cohnella</taxon>
    </lineage>
</organism>
<dbReference type="InterPro" id="IPR000760">
    <property type="entry name" value="Inositol_monophosphatase-like"/>
</dbReference>
<keyword evidence="6 7" id="KW-0460">Magnesium</keyword>
<evidence type="ECO:0000256" key="3">
    <source>
        <dbReference type="ARBA" id="ARBA00013106"/>
    </source>
</evidence>
<dbReference type="GO" id="GO:0007165">
    <property type="term" value="P:signal transduction"/>
    <property type="evidence" value="ECO:0007669"/>
    <property type="project" value="TreeGrafter"/>
</dbReference>
<reference evidence="8 9" key="1">
    <citation type="submission" date="2020-04" db="EMBL/GenBank/DDBJ databases">
        <title>Genome sequencing of novel species.</title>
        <authorList>
            <person name="Heo J."/>
            <person name="Kim S.-J."/>
            <person name="Kim J.-S."/>
            <person name="Hong S.-B."/>
            <person name="Kwon S.-W."/>
        </authorList>
    </citation>
    <scope>NUCLEOTIDE SEQUENCE [LARGE SCALE GENOMIC DNA]</scope>
    <source>
        <strain evidence="8 9">MFER-1</strain>
    </source>
</reference>
<feature type="binding site" evidence="7">
    <location>
        <position position="368"/>
    </location>
    <ligand>
        <name>Mg(2+)</name>
        <dbReference type="ChEBI" id="CHEBI:18420"/>
        <label>1</label>
        <note>catalytic</note>
    </ligand>
</feature>
<dbReference type="Gene3D" id="3.40.190.80">
    <property type="match status" value="1"/>
</dbReference>
<dbReference type="PRINTS" id="PR00377">
    <property type="entry name" value="IMPHPHTASES"/>
</dbReference>
<dbReference type="InterPro" id="IPR020550">
    <property type="entry name" value="Inositol_monophosphatase_CS"/>
</dbReference>
<dbReference type="AlphaFoldDB" id="A0A7Z2ZPB3"/>
<dbReference type="InterPro" id="IPR006379">
    <property type="entry name" value="HAD-SF_hydro_IIB"/>
</dbReference>
<dbReference type="GO" id="GO:0046872">
    <property type="term" value="F:metal ion binding"/>
    <property type="evidence" value="ECO:0007669"/>
    <property type="project" value="UniProtKB-KW"/>
</dbReference>
<feature type="binding site" evidence="7">
    <location>
        <position position="365"/>
    </location>
    <ligand>
        <name>Mg(2+)</name>
        <dbReference type="ChEBI" id="CHEBI:18420"/>
        <label>1</label>
        <note>catalytic</note>
    </ligand>
</feature>
<dbReference type="GO" id="GO:0046854">
    <property type="term" value="P:phosphatidylinositol phosphate biosynthetic process"/>
    <property type="evidence" value="ECO:0007669"/>
    <property type="project" value="InterPro"/>
</dbReference>
<evidence type="ECO:0000256" key="1">
    <source>
        <dbReference type="ARBA" id="ARBA00001033"/>
    </source>
</evidence>
<comment type="catalytic activity">
    <reaction evidence="1">
        <text>a myo-inositol phosphate + H2O = myo-inositol + phosphate</text>
        <dbReference type="Rhea" id="RHEA:24056"/>
        <dbReference type="ChEBI" id="CHEBI:15377"/>
        <dbReference type="ChEBI" id="CHEBI:17268"/>
        <dbReference type="ChEBI" id="CHEBI:43474"/>
        <dbReference type="ChEBI" id="CHEBI:84139"/>
        <dbReference type="EC" id="3.1.3.25"/>
    </reaction>
</comment>
<evidence type="ECO:0000256" key="5">
    <source>
        <dbReference type="ARBA" id="ARBA00022801"/>
    </source>
</evidence>
<dbReference type="GO" id="GO:0006020">
    <property type="term" value="P:inositol metabolic process"/>
    <property type="evidence" value="ECO:0007669"/>
    <property type="project" value="TreeGrafter"/>
</dbReference>
<accession>A0A7Z2ZPB3</accession>
<dbReference type="EC" id="3.1.3.25" evidence="3"/>
<dbReference type="RefSeq" id="WP_169283521.1">
    <property type="nucleotide sequence ID" value="NZ_CP051680.1"/>
</dbReference>
<dbReference type="PROSITE" id="PS00630">
    <property type="entry name" value="IMP_2"/>
    <property type="match status" value="1"/>
</dbReference>
<comment type="cofactor">
    <cofactor evidence="2 7">
        <name>Mg(2+)</name>
        <dbReference type="ChEBI" id="CHEBI:18420"/>
    </cofactor>
</comment>
<evidence type="ECO:0000256" key="7">
    <source>
        <dbReference type="PIRSR" id="PIRSR600760-2"/>
    </source>
</evidence>
<dbReference type="NCBIfam" id="TIGR01484">
    <property type="entry name" value="HAD-SF-IIB"/>
    <property type="match status" value="1"/>
</dbReference>
<sequence length="538" mass="59508">MNKRTLLITDLDGTLLTRDQRISPENEAAIKLFQRRGGLFTFATGRTEAAVDRFVRQLQLDIPMILYNGARITDPRTGEVLYEEKLSLPLNLWEELLVAARSGVALLLYRDGNVYAPERNARLEKHERKDGVTCKPFQAGFVQEPFNKILLIADRTDSLLDLERKIRDCGIDCEMVYSESDYLEILPSNVSKGTALGQLLRLLEFDDVYTVAVGDNLNDLTMLMRADLGVAVENAHPDLKQVAKSIGGHHERHAISLIVNELLKPTNKTGVIEMNWLEEAKRIAMEAGTMIKSRVGSGFLAEEKSSSFDVVTEVDRASEKLIRDRIREIAPDHTFLGEEESFDNAQSFSERLDSAETEPNLWIVDPIDGTSNFVQGISGFTVSIAMASYGEIILGVVYDPMKDEMFYAEKGKGAFMNGIPLRVALTSRLDQSVVGTGFPSKTEAREKVMAGLLEVGKRCRTIRALGSAACQMSYVAAGRLTAFWENGLNVWDVAAGVVLIREAGGQVSDTRGAPFSLKTKDMFGSNGNIHAKMLACLK</sequence>
<dbReference type="PANTHER" id="PTHR20854">
    <property type="entry name" value="INOSITOL MONOPHOSPHATASE"/>
    <property type="match status" value="1"/>
</dbReference>
<dbReference type="InterPro" id="IPR033942">
    <property type="entry name" value="IMPase"/>
</dbReference>
<protein>
    <recommendedName>
        <fullName evidence="3">inositol-phosphate phosphatase</fullName>
        <ecNumber evidence="3">3.1.3.25</ecNumber>
    </recommendedName>
</protein>
<dbReference type="NCBIfam" id="TIGR00099">
    <property type="entry name" value="Cof-subfamily"/>
    <property type="match status" value="1"/>
</dbReference>
<dbReference type="Gene3D" id="3.40.50.1000">
    <property type="entry name" value="HAD superfamily/HAD-like"/>
    <property type="match status" value="1"/>
</dbReference>
<dbReference type="Proteomes" id="UP000502248">
    <property type="component" value="Chromosome"/>
</dbReference>
<dbReference type="InterPro" id="IPR036412">
    <property type="entry name" value="HAD-like_sf"/>
</dbReference>
<dbReference type="Gene3D" id="3.30.1240.10">
    <property type="match status" value="1"/>
</dbReference>
<keyword evidence="5 8" id="KW-0378">Hydrolase</keyword>
<dbReference type="CDD" id="cd01639">
    <property type="entry name" value="IMPase"/>
    <property type="match status" value="1"/>
</dbReference>
<feature type="binding site" evidence="7">
    <location>
        <position position="492"/>
    </location>
    <ligand>
        <name>Mg(2+)</name>
        <dbReference type="ChEBI" id="CHEBI:18420"/>
        <label>1</label>
        <note>catalytic</note>
    </ligand>
</feature>
<dbReference type="SFLD" id="SFLDG01140">
    <property type="entry name" value="C2.B:_Phosphomannomutase_and_P"/>
    <property type="match status" value="1"/>
</dbReference>